<organism evidence="10">
    <name type="scientific">marine metagenome</name>
    <dbReference type="NCBI Taxonomy" id="408172"/>
    <lineage>
        <taxon>unclassified sequences</taxon>
        <taxon>metagenomes</taxon>
        <taxon>ecological metagenomes</taxon>
    </lineage>
</organism>
<dbReference type="GO" id="GO:0022857">
    <property type="term" value="F:transmembrane transporter activity"/>
    <property type="evidence" value="ECO:0007669"/>
    <property type="project" value="TreeGrafter"/>
</dbReference>
<evidence type="ECO:0000256" key="4">
    <source>
        <dbReference type="ARBA" id="ARBA00022519"/>
    </source>
</evidence>
<protein>
    <recommendedName>
        <fullName evidence="9">Tripartite ATP-independent periplasmic transporters DctQ component domain-containing protein</fullName>
    </recommendedName>
</protein>
<name>A0A381VAG0_9ZZZZ</name>
<dbReference type="PANTHER" id="PTHR35011:SF2">
    <property type="entry name" value="2,3-DIKETO-L-GULONATE TRAP TRANSPORTER SMALL PERMEASE PROTEIN YIAM"/>
    <property type="match status" value="1"/>
</dbReference>
<dbReference type="InterPro" id="IPR055348">
    <property type="entry name" value="DctQ"/>
</dbReference>
<proteinExistence type="predicted"/>
<evidence type="ECO:0000256" key="7">
    <source>
        <dbReference type="ARBA" id="ARBA00023136"/>
    </source>
</evidence>
<dbReference type="Pfam" id="PF04290">
    <property type="entry name" value="DctQ"/>
    <property type="match status" value="1"/>
</dbReference>
<evidence type="ECO:0000313" key="10">
    <source>
        <dbReference type="EMBL" id="SVA37342.1"/>
    </source>
</evidence>
<keyword evidence="2" id="KW-0813">Transport</keyword>
<dbReference type="GO" id="GO:0015740">
    <property type="term" value="P:C4-dicarboxylate transport"/>
    <property type="evidence" value="ECO:0007669"/>
    <property type="project" value="TreeGrafter"/>
</dbReference>
<dbReference type="GO" id="GO:0005886">
    <property type="term" value="C:plasma membrane"/>
    <property type="evidence" value="ECO:0007669"/>
    <property type="project" value="UniProtKB-SubCell"/>
</dbReference>
<sequence>MHRPIDRFEAGFNRVVLYLAYLVALSIGLFAVLIPLNLFLIKTQLGSIWWLYEGVEYTLYFGVFIGAPWVLNQGAHVRVDVLTAALNTESAQRVERIMDFAGAVLCVLLCFYGSRVTLWEFQDGTLPDKDLRIPTGYMMAIFSTSFFLLAIEFLLRFRRAGHQSDESDWDKPKVGF</sequence>
<dbReference type="PANTHER" id="PTHR35011">
    <property type="entry name" value="2,3-DIKETO-L-GULONATE TRAP TRANSPORTER SMALL PERMEASE PROTEIN YIAM"/>
    <property type="match status" value="1"/>
</dbReference>
<gene>
    <name evidence="10" type="ORF">METZ01_LOCUS90196</name>
</gene>
<evidence type="ECO:0000256" key="1">
    <source>
        <dbReference type="ARBA" id="ARBA00004429"/>
    </source>
</evidence>
<keyword evidence="7 8" id="KW-0472">Membrane</keyword>
<evidence type="ECO:0000259" key="9">
    <source>
        <dbReference type="Pfam" id="PF04290"/>
    </source>
</evidence>
<keyword evidence="6 8" id="KW-1133">Transmembrane helix</keyword>
<keyword evidence="3" id="KW-1003">Cell membrane</keyword>
<dbReference type="AlphaFoldDB" id="A0A381VAG0"/>
<feature type="domain" description="Tripartite ATP-independent periplasmic transporters DctQ component" evidence="9">
    <location>
        <begin position="48"/>
        <end position="159"/>
    </location>
</feature>
<reference evidence="10" key="1">
    <citation type="submission" date="2018-05" db="EMBL/GenBank/DDBJ databases">
        <authorList>
            <person name="Lanie J.A."/>
            <person name="Ng W.-L."/>
            <person name="Kazmierczak K.M."/>
            <person name="Andrzejewski T.M."/>
            <person name="Davidsen T.M."/>
            <person name="Wayne K.J."/>
            <person name="Tettelin H."/>
            <person name="Glass J.I."/>
            <person name="Rusch D."/>
            <person name="Podicherti R."/>
            <person name="Tsui H.-C.T."/>
            <person name="Winkler M.E."/>
        </authorList>
    </citation>
    <scope>NUCLEOTIDE SEQUENCE</scope>
</reference>
<evidence type="ECO:0000256" key="8">
    <source>
        <dbReference type="SAM" id="Phobius"/>
    </source>
</evidence>
<keyword evidence="4" id="KW-0997">Cell inner membrane</keyword>
<evidence type="ECO:0000256" key="3">
    <source>
        <dbReference type="ARBA" id="ARBA00022475"/>
    </source>
</evidence>
<feature type="transmembrane region" description="Helical" evidence="8">
    <location>
        <begin position="135"/>
        <end position="155"/>
    </location>
</feature>
<keyword evidence="5 8" id="KW-0812">Transmembrane</keyword>
<feature type="transmembrane region" description="Helical" evidence="8">
    <location>
        <begin position="97"/>
        <end position="115"/>
    </location>
</feature>
<evidence type="ECO:0000256" key="2">
    <source>
        <dbReference type="ARBA" id="ARBA00022448"/>
    </source>
</evidence>
<evidence type="ECO:0000256" key="5">
    <source>
        <dbReference type="ARBA" id="ARBA00022692"/>
    </source>
</evidence>
<dbReference type="InterPro" id="IPR007387">
    <property type="entry name" value="TRAP_DctQ"/>
</dbReference>
<evidence type="ECO:0000256" key="6">
    <source>
        <dbReference type="ARBA" id="ARBA00022989"/>
    </source>
</evidence>
<accession>A0A381VAG0</accession>
<feature type="transmembrane region" description="Helical" evidence="8">
    <location>
        <begin position="15"/>
        <end position="40"/>
    </location>
</feature>
<dbReference type="EMBL" id="UINC01008290">
    <property type="protein sequence ID" value="SVA37342.1"/>
    <property type="molecule type" value="Genomic_DNA"/>
</dbReference>
<comment type="subcellular location">
    <subcellularLocation>
        <location evidence="1">Cell inner membrane</location>
        <topology evidence="1">Multi-pass membrane protein</topology>
    </subcellularLocation>
</comment>